<dbReference type="Proteomes" id="UP000664761">
    <property type="component" value="Unassembled WGS sequence"/>
</dbReference>
<comment type="caution">
    <text evidence="2">The sequence shown here is derived from an EMBL/GenBank/DDBJ whole genome shotgun (WGS) entry which is preliminary data.</text>
</comment>
<gene>
    <name evidence="2" type="ORF">J0X12_12945</name>
</gene>
<evidence type="ECO:0000313" key="2">
    <source>
        <dbReference type="EMBL" id="MBO0334528.1"/>
    </source>
</evidence>
<evidence type="ECO:0000313" key="3">
    <source>
        <dbReference type="Proteomes" id="UP000664761"/>
    </source>
</evidence>
<keyword evidence="1" id="KW-0175">Coiled coil</keyword>
<proteinExistence type="predicted"/>
<dbReference type="RefSeq" id="WP_207046434.1">
    <property type="nucleotide sequence ID" value="NZ_JAFLNC010000004.1"/>
</dbReference>
<keyword evidence="3" id="KW-1185">Reference proteome</keyword>
<feature type="coiled-coil region" evidence="1">
    <location>
        <begin position="6"/>
        <end position="33"/>
    </location>
</feature>
<evidence type="ECO:0008006" key="4">
    <source>
        <dbReference type="Google" id="ProtNLM"/>
    </source>
</evidence>
<accession>A0ABS3F7S2</accession>
<organism evidence="2 3">
    <name type="scientific">Sneathiella sedimenti</name>
    <dbReference type="NCBI Taxonomy" id="2816034"/>
    <lineage>
        <taxon>Bacteria</taxon>
        <taxon>Pseudomonadati</taxon>
        <taxon>Pseudomonadota</taxon>
        <taxon>Alphaproteobacteria</taxon>
        <taxon>Sneathiellales</taxon>
        <taxon>Sneathiellaceae</taxon>
        <taxon>Sneathiella</taxon>
    </lineage>
</organism>
<name>A0ABS3F7S2_9PROT</name>
<protein>
    <recommendedName>
        <fullName evidence="4">HTH HARE-type domain-containing protein</fullName>
    </recommendedName>
</protein>
<reference evidence="2 3" key="1">
    <citation type="submission" date="2021-03" db="EMBL/GenBank/DDBJ databases">
        <title>Sneathiella sp. CAU 1612 isolated from Kang Won-do.</title>
        <authorList>
            <person name="Kim W."/>
        </authorList>
    </citation>
    <scope>NUCLEOTIDE SEQUENCE [LARGE SCALE GENOMIC DNA]</scope>
    <source>
        <strain evidence="2 3">CAU 1612</strain>
    </source>
</reference>
<dbReference type="EMBL" id="JAFLNC010000004">
    <property type="protein sequence ID" value="MBO0334528.1"/>
    <property type="molecule type" value="Genomic_DNA"/>
</dbReference>
<evidence type="ECO:0000256" key="1">
    <source>
        <dbReference type="SAM" id="Coils"/>
    </source>
</evidence>
<sequence>MGNSDVLLTRKNVEDMKQELDEVNRMRDQLAKRADILTMRLEAAKLFLGDDLVEEVTLTDIPAPTLAEDIEPLPDAIRRVLKEKGGFLTHMQIRELISRDPLQKKRFKDNPNYYYTAIKRLKDRHEIIQSGRRYSIATKETPDEQSSSASKVTGELLDSLVDSLDIKDLL</sequence>